<dbReference type="SMART" id="SM00906">
    <property type="entry name" value="Fungal_trans"/>
    <property type="match status" value="1"/>
</dbReference>
<dbReference type="PROSITE" id="PS50048">
    <property type="entry name" value="ZN2_CY6_FUNGAL_2"/>
    <property type="match status" value="1"/>
</dbReference>
<dbReference type="Proteomes" id="UP000053599">
    <property type="component" value="Unassembled WGS sequence"/>
</dbReference>
<keyword evidence="4" id="KW-0804">Transcription</keyword>
<dbReference type="GO" id="GO:0008270">
    <property type="term" value="F:zinc ion binding"/>
    <property type="evidence" value="ECO:0007669"/>
    <property type="project" value="InterPro"/>
</dbReference>
<dbReference type="OrthoDB" id="4160628at2759"/>
<keyword evidence="5" id="KW-0539">Nucleus</keyword>
<dbReference type="CDD" id="cd12148">
    <property type="entry name" value="fungal_TF_MHR"/>
    <property type="match status" value="1"/>
</dbReference>
<evidence type="ECO:0000256" key="3">
    <source>
        <dbReference type="ARBA" id="ARBA00023125"/>
    </source>
</evidence>
<protein>
    <recommendedName>
        <fullName evidence="7">Zn(2)-C6 fungal-type domain-containing protein</fullName>
    </recommendedName>
</protein>
<feature type="compositionally biased region" description="Polar residues" evidence="6">
    <location>
        <begin position="75"/>
        <end position="100"/>
    </location>
</feature>
<evidence type="ECO:0000256" key="6">
    <source>
        <dbReference type="SAM" id="MobiDB-lite"/>
    </source>
</evidence>
<gene>
    <name evidence="8" type="ORF">PV11_06940</name>
</gene>
<dbReference type="PANTHER" id="PTHR46910:SF25">
    <property type="entry name" value="ABC-TRANSPORTER-REGULATING TRANSCRIPTION FACTOR"/>
    <property type="match status" value="1"/>
</dbReference>
<dbReference type="Pfam" id="PF04082">
    <property type="entry name" value="Fungal_trans"/>
    <property type="match status" value="1"/>
</dbReference>
<accession>A0A0D1Y8Y3</accession>
<reference evidence="8 9" key="1">
    <citation type="submission" date="2015-01" db="EMBL/GenBank/DDBJ databases">
        <title>The Genome Sequence of Exophiala sideris CBS121828.</title>
        <authorList>
            <consortium name="The Broad Institute Genomics Platform"/>
            <person name="Cuomo C."/>
            <person name="de Hoog S."/>
            <person name="Gorbushina A."/>
            <person name="Stielow B."/>
            <person name="Teixiera M."/>
            <person name="Abouelleil A."/>
            <person name="Chapman S.B."/>
            <person name="Priest M."/>
            <person name="Young S.K."/>
            <person name="Wortman J."/>
            <person name="Nusbaum C."/>
            <person name="Birren B."/>
        </authorList>
    </citation>
    <scope>NUCLEOTIDE SEQUENCE [LARGE SCALE GENOMIC DNA]</scope>
    <source>
        <strain evidence="8 9">CBS 121828</strain>
    </source>
</reference>
<dbReference type="EMBL" id="KN846953">
    <property type="protein sequence ID" value="KIV79377.1"/>
    <property type="molecule type" value="Genomic_DNA"/>
</dbReference>
<evidence type="ECO:0000256" key="4">
    <source>
        <dbReference type="ARBA" id="ARBA00023163"/>
    </source>
</evidence>
<name>A0A0D1Y8Y3_9EURO</name>
<evidence type="ECO:0000259" key="7">
    <source>
        <dbReference type="PROSITE" id="PS50048"/>
    </source>
</evidence>
<dbReference type="GO" id="GO:0000981">
    <property type="term" value="F:DNA-binding transcription factor activity, RNA polymerase II-specific"/>
    <property type="evidence" value="ECO:0007669"/>
    <property type="project" value="InterPro"/>
</dbReference>
<sequence length="715" mass="80045">MPDPRELPKKANACSQCRARKVKCDGGNPCSKCQGSRAECFYPASRRGRKKLDKTRAASLEDRMAWMEAMIQVQNKASPSTDEQATAGSISRPTLLSAPTQQPPPDEMPITSTWNETERAQSMSMDISLLEKSPDTSSIHNSLAQECRQDYPPEPFGSKGNADVSNLDNEAIVLAPQMVNWEHHGPGSWLSVCSRPGLEWVSQRTGVTTFDDSAKELIHTWTKRLTVDRNQIVGAKDREPDPETAWKYCNAYFEDSFDSTLGLVYKPEFESFLRAHFLGDTSEDSASWHALRNTVYASGCRIYLAKNTSMSFTEIQTEAWGYFQRAMSVLLELLFTPSGLLAIRALVAMTFFSEGLGNPALEYMLCANAARLAQAKGLHRRPAKAWNLAGDDELHHTWLFWAIYCCEKHIAHRSGRPSAIDDIEISCQIPSVACLGSTLDVETFTCMIRHARISSRISRRLMSVKAFQQPSSNLLETAAELNHQLREWRDSLSPSMRPGDRLKSFSIPRDGRYFQTVLMHYSYYGSLMATHTIFAYPWVYSTIFGNNRGTVTQDQLIDSSNTVAEAARNIIIIARSIEITGASIQWPTFYYPMIGLINLFIHILKFPTLPSTRSDIALLEVAAGYFSHMEFITSSELSFPFARDVAALARQTVSRASQTVVPAVTSAEDGFSLANDVDIPFEDIFFTGQEFNLDDWSIFSSVFANEGTISRDTDY</sequence>
<dbReference type="PANTHER" id="PTHR46910">
    <property type="entry name" value="TRANSCRIPTION FACTOR PDR1"/>
    <property type="match status" value="1"/>
</dbReference>
<dbReference type="HOGENOM" id="CLU_016058_0_0_1"/>
<evidence type="ECO:0000256" key="1">
    <source>
        <dbReference type="ARBA" id="ARBA00022723"/>
    </source>
</evidence>
<dbReference type="SMART" id="SM00066">
    <property type="entry name" value="GAL4"/>
    <property type="match status" value="1"/>
</dbReference>
<keyword evidence="3" id="KW-0238">DNA-binding</keyword>
<evidence type="ECO:0000313" key="8">
    <source>
        <dbReference type="EMBL" id="KIV79377.1"/>
    </source>
</evidence>
<proteinExistence type="predicted"/>
<evidence type="ECO:0000256" key="2">
    <source>
        <dbReference type="ARBA" id="ARBA00023015"/>
    </source>
</evidence>
<dbReference type="PROSITE" id="PS00463">
    <property type="entry name" value="ZN2_CY6_FUNGAL_1"/>
    <property type="match status" value="1"/>
</dbReference>
<feature type="region of interest" description="Disordered" evidence="6">
    <location>
        <begin position="75"/>
        <end position="110"/>
    </location>
</feature>
<dbReference type="STRING" id="1016849.A0A0D1Y8Y3"/>
<organism evidence="8 9">
    <name type="scientific">Exophiala sideris</name>
    <dbReference type="NCBI Taxonomy" id="1016849"/>
    <lineage>
        <taxon>Eukaryota</taxon>
        <taxon>Fungi</taxon>
        <taxon>Dikarya</taxon>
        <taxon>Ascomycota</taxon>
        <taxon>Pezizomycotina</taxon>
        <taxon>Eurotiomycetes</taxon>
        <taxon>Chaetothyriomycetidae</taxon>
        <taxon>Chaetothyriales</taxon>
        <taxon>Herpotrichiellaceae</taxon>
        <taxon>Exophiala</taxon>
    </lineage>
</organism>
<dbReference type="InterPro" id="IPR007219">
    <property type="entry name" value="XnlR_reg_dom"/>
</dbReference>
<dbReference type="GO" id="GO:0003677">
    <property type="term" value="F:DNA binding"/>
    <property type="evidence" value="ECO:0007669"/>
    <property type="project" value="UniProtKB-KW"/>
</dbReference>
<evidence type="ECO:0000256" key="5">
    <source>
        <dbReference type="ARBA" id="ARBA00023242"/>
    </source>
</evidence>
<dbReference type="Gene3D" id="4.10.240.10">
    <property type="entry name" value="Zn(2)-C6 fungal-type DNA-binding domain"/>
    <property type="match status" value="1"/>
</dbReference>
<dbReference type="SUPFAM" id="SSF57701">
    <property type="entry name" value="Zn2/Cys6 DNA-binding domain"/>
    <property type="match status" value="1"/>
</dbReference>
<feature type="domain" description="Zn(2)-C6 fungal-type" evidence="7">
    <location>
        <begin position="13"/>
        <end position="42"/>
    </location>
</feature>
<dbReference type="InterPro" id="IPR036864">
    <property type="entry name" value="Zn2-C6_fun-type_DNA-bd_sf"/>
</dbReference>
<dbReference type="AlphaFoldDB" id="A0A0D1Y8Y3"/>
<evidence type="ECO:0000313" key="9">
    <source>
        <dbReference type="Proteomes" id="UP000053599"/>
    </source>
</evidence>
<dbReference type="Pfam" id="PF00172">
    <property type="entry name" value="Zn_clus"/>
    <property type="match status" value="1"/>
</dbReference>
<dbReference type="InterPro" id="IPR001138">
    <property type="entry name" value="Zn2Cys6_DnaBD"/>
</dbReference>
<dbReference type="CDD" id="cd00067">
    <property type="entry name" value="GAL4"/>
    <property type="match status" value="1"/>
</dbReference>
<dbReference type="InterPro" id="IPR050987">
    <property type="entry name" value="AtrR-like"/>
</dbReference>
<keyword evidence="1" id="KW-0479">Metal-binding</keyword>
<keyword evidence="2" id="KW-0805">Transcription regulation</keyword>
<dbReference type="GO" id="GO:0006351">
    <property type="term" value="P:DNA-templated transcription"/>
    <property type="evidence" value="ECO:0007669"/>
    <property type="project" value="InterPro"/>
</dbReference>